<proteinExistence type="predicted"/>
<protein>
    <submittedName>
        <fullName evidence="2">Uncharacterized protein</fullName>
    </submittedName>
</protein>
<dbReference type="EMBL" id="BMAU01021203">
    <property type="protein sequence ID" value="GFX98528.1"/>
    <property type="molecule type" value="Genomic_DNA"/>
</dbReference>
<keyword evidence="3" id="KW-1185">Reference proteome</keyword>
<dbReference type="AlphaFoldDB" id="A0A8X6RPD3"/>
<feature type="region of interest" description="Disordered" evidence="1">
    <location>
        <begin position="79"/>
        <end position="98"/>
    </location>
</feature>
<evidence type="ECO:0000313" key="2">
    <source>
        <dbReference type="EMBL" id="GFX98528.1"/>
    </source>
</evidence>
<name>A0A8X6RPD3_TRICX</name>
<dbReference type="Proteomes" id="UP000887159">
    <property type="component" value="Unassembled WGS sequence"/>
</dbReference>
<sequence length="122" mass="14797">MYSWLTPENTRCLTEMEWPMRRAPTVCLRSKAWQLTHSDQHVQRKTPELAFHSPNLRTLSLHRFKAHLHRKYLWAARREPTDRPNGAVHREDRTSERRIRTSEEMNALAEQDVYIRRWHLRG</sequence>
<reference evidence="2" key="1">
    <citation type="submission" date="2020-08" db="EMBL/GenBank/DDBJ databases">
        <title>Multicomponent nature underlies the extraordinary mechanical properties of spider dragline silk.</title>
        <authorList>
            <person name="Kono N."/>
            <person name="Nakamura H."/>
            <person name="Mori M."/>
            <person name="Yoshida Y."/>
            <person name="Ohtoshi R."/>
            <person name="Malay A.D."/>
            <person name="Moran D.A.P."/>
            <person name="Tomita M."/>
            <person name="Numata K."/>
            <person name="Arakawa K."/>
        </authorList>
    </citation>
    <scope>NUCLEOTIDE SEQUENCE</scope>
</reference>
<organism evidence="2 3">
    <name type="scientific">Trichonephila clavipes</name>
    <name type="common">Golden silk orbweaver</name>
    <name type="synonym">Nephila clavipes</name>
    <dbReference type="NCBI Taxonomy" id="2585209"/>
    <lineage>
        <taxon>Eukaryota</taxon>
        <taxon>Metazoa</taxon>
        <taxon>Ecdysozoa</taxon>
        <taxon>Arthropoda</taxon>
        <taxon>Chelicerata</taxon>
        <taxon>Arachnida</taxon>
        <taxon>Araneae</taxon>
        <taxon>Araneomorphae</taxon>
        <taxon>Entelegynae</taxon>
        <taxon>Araneoidea</taxon>
        <taxon>Nephilidae</taxon>
        <taxon>Trichonephila</taxon>
    </lineage>
</organism>
<evidence type="ECO:0000256" key="1">
    <source>
        <dbReference type="SAM" id="MobiDB-lite"/>
    </source>
</evidence>
<gene>
    <name evidence="2" type="ORF">TNCV_1501061</name>
</gene>
<accession>A0A8X6RPD3</accession>
<evidence type="ECO:0000313" key="3">
    <source>
        <dbReference type="Proteomes" id="UP000887159"/>
    </source>
</evidence>
<comment type="caution">
    <text evidence="2">The sequence shown here is derived from an EMBL/GenBank/DDBJ whole genome shotgun (WGS) entry which is preliminary data.</text>
</comment>